<reference evidence="1 2" key="1">
    <citation type="submission" date="2016-10" db="EMBL/GenBank/DDBJ databases">
        <authorList>
            <person name="de Groot N.N."/>
        </authorList>
    </citation>
    <scope>NUCLEOTIDE SEQUENCE [LARGE SCALE GENOMIC DNA]</scope>
    <source>
        <strain evidence="1 2">CGMCC 1.6502</strain>
    </source>
</reference>
<dbReference type="EMBL" id="FNFL01000001">
    <property type="protein sequence ID" value="SDJ78507.1"/>
    <property type="molecule type" value="Genomic_DNA"/>
</dbReference>
<organism evidence="1 2">
    <name type="scientific">Sediminibacillus albus</name>
    <dbReference type="NCBI Taxonomy" id="407036"/>
    <lineage>
        <taxon>Bacteria</taxon>
        <taxon>Bacillati</taxon>
        <taxon>Bacillota</taxon>
        <taxon>Bacilli</taxon>
        <taxon>Bacillales</taxon>
        <taxon>Bacillaceae</taxon>
        <taxon>Sediminibacillus</taxon>
    </lineage>
</organism>
<protein>
    <submittedName>
        <fullName evidence="1">Uncharacterized protein</fullName>
    </submittedName>
</protein>
<sequence>MLEISNHRSIFVLAIILLSQPHFYGEFALIILTASLRIKKNPEARYVC</sequence>
<accession>A0A1G8WK43</accession>
<proteinExistence type="predicted"/>
<gene>
    <name evidence="1" type="ORF">SAMN05216243_0845</name>
</gene>
<dbReference type="AlphaFoldDB" id="A0A1G8WK43"/>
<evidence type="ECO:0000313" key="1">
    <source>
        <dbReference type="EMBL" id="SDJ78507.1"/>
    </source>
</evidence>
<dbReference type="Proteomes" id="UP000198694">
    <property type="component" value="Unassembled WGS sequence"/>
</dbReference>
<evidence type="ECO:0000313" key="2">
    <source>
        <dbReference type="Proteomes" id="UP000198694"/>
    </source>
</evidence>
<keyword evidence="2" id="KW-1185">Reference proteome</keyword>
<name>A0A1G8WK43_9BACI</name>